<dbReference type="InterPro" id="IPR001789">
    <property type="entry name" value="Sig_transdc_resp-reg_receiver"/>
</dbReference>
<evidence type="ECO:0000256" key="9">
    <source>
        <dbReference type="PROSITE-ProRule" id="PRU01091"/>
    </source>
</evidence>
<evidence type="ECO:0000256" key="2">
    <source>
        <dbReference type="ARBA" id="ARBA00022490"/>
    </source>
</evidence>
<evidence type="ECO:0000256" key="4">
    <source>
        <dbReference type="ARBA" id="ARBA00023012"/>
    </source>
</evidence>
<keyword evidence="5" id="KW-0805">Transcription regulation</keyword>
<dbReference type="GO" id="GO:0006355">
    <property type="term" value="P:regulation of DNA-templated transcription"/>
    <property type="evidence" value="ECO:0007669"/>
    <property type="project" value="InterPro"/>
</dbReference>
<dbReference type="PROSITE" id="PS51755">
    <property type="entry name" value="OMPR_PHOB"/>
    <property type="match status" value="1"/>
</dbReference>
<comment type="subcellular location">
    <subcellularLocation>
        <location evidence="1">Cytoplasm</location>
    </subcellularLocation>
</comment>
<dbReference type="GO" id="GO:0005829">
    <property type="term" value="C:cytosol"/>
    <property type="evidence" value="ECO:0007669"/>
    <property type="project" value="TreeGrafter"/>
</dbReference>
<dbReference type="Gene3D" id="6.10.250.690">
    <property type="match status" value="1"/>
</dbReference>
<keyword evidence="3" id="KW-0597">Phosphoprotein</keyword>
<evidence type="ECO:0000259" key="11">
    <source>
        <dbReference type="PROSITE" id="PS51755"/>
    </source>
</evidence>
<dbReference type="SUPFAM" id="SSF46894">
    <property type="entry name" value="C-terminal effector domain of the bipartite response regulators"/>
    <property type="match status" value="1"/>
</dbReference>
<dbReference type="InterPro" id="IPR011006">
    <property type="entry name" value="CheY-like_superfamily"/>
</dbReference>
<dbReference type="EMBL" id="WNDQ01000033">
    <property type="protein sequence ID" value="KAF1020570.1"/>
    <property type="molecule type" value="Genomic_DNA"/>
</dbReference>
<name>A0A7V8FN16_9BURK</name>
<dbReference type="Gene3D" id="1.10.10.10">
    <property type="entry name" value="Winged helix-like DNA-binding domain superfamily/Winged helix DNA-binding domain"/>
    <property type="match status" value="1"/>
</dbReference>
<evidence type="ECO:0000256" key="8">
    <source>
        <dbReference type="PROSITE-ProRule" id="PRU00169"/>
    </source>
</evidence>
<comment type="caution">
    <text evidence="12">The sequence shown here is derived from an EMBL/GenBank/DDBJ whole genome shotgun (WGS) entry which is preliminary data.</text>
</comment>
<evidence type="ECO:0000256" key="5">
    <source>
        <dbReference type="ARBA" id="ARBA00023015"/>
    </source>
</evidence>
<dbReference type="InterPro" id="IPR016032">
    <property type="entry name" value="Sig_transdc_resp-reg_C-effctor"/>
</dbReference>
<evidence type="ECO:0000313" key="13">
    <source>
        <dbReference type="Proteomes" id="UP000461670"/>
    </source>
</evidence>
<dbReference type="CDD" id="cd00383">
    <property type="entry name" value="trans_reg_C"/>
    <property type="match status" value="1"/>
</dbReference>
<feature type="DNA-binding region" description="OmpR/PhoB-type" evidence="9">
    <location>
        <begin position="47"/>
        <end position="146"/>
    </location>
</feature>
<evidence type="ECO:0000313" key="12">
    <source>
        <dbReference type="EMBL" id="KAF1020570.1"/>
    </source>
</evidence>
<accession>A0A7V8FN16</accession>
<keyword evidence="2" id="KW-0963">Cytoplasm</keyword>
<evidence type="ECO:0000256" key="7">
    <source>
        <dbReference type="ARBA" id="ARBA00023163"/>
    </source>
</evidence>
<dbReference type="Pfam" id="PF00486">
    <property type="entry name" value="Trans_reg_C"/>
    <property type="match status" value="1"/>
</dbReference>
<keyword evidence="7" id="KW-0804">Transcription</keyword>
<dbReference type="SMART" id="SM00862">
    <property type="entry name" value="Trans_reg_C"/>
    <property type="match status" value="1"/>
</dbReference>
<dbReference type="InterPro" id="IPR039420">
    <property type="entry name" value="WalR-like"/>
</dbReference>
<feature type="domain" description="Response regulatory" evidence="10">
    <location>
        <begin position="1"/>
        <end position="32"/>
    </location>
</feature>
<feature type="domain" description="OmpR/PhoB-type" evidence="11">
    <location>
        <begin position="47"/>
        <end position="146"/>
    </location>
</feature>
<protein>
    <submittedName>
        <fullName evidence="12">Transcriptional regulatory protein CpxR</fullName>
    </submittedName>
</protein>
<sequence length="147" mass="16147">MDKVAGLNFGADDYVAKPCPPAELVARIRAILRRTQAGAAVAADASTRELKAGPLTLSPGNRSVQWQGQALELTGAEFRLLEVLVRHAGHLVSKDEISMEAFNKPLARFDRRIDVHVSAIRQKLGSRADGQSWIQNVRGRGYQFLKD</sequence>
<evidence type="ECO:0000256" key="6">
    <source>
        <dbReference type="ARBA" id="ARBA00023125"/>
    </source>
</evidence>
<dbReference type="AlphaFoldDB" id="A0A7V8FN16"/>
<dbReference type="InterPro" id="IPR001867">
    <property type="entry name" value="OmpR/PhoB-type_DNA-bd"/>
</dbReference>
<evidence type="ECO:0000256" key="1">
    <source>
        <dbReference type="ARBA" id="ARBA00004496"/>
    </source>
</evidence>
<dbReference type="InterPro" id="IPR036388">
    <property type="entry name" value="WH-like_DNA-bd_sf"/>
</dbReference>
<dbReference type="PANTHER" id="PTHR48111">
    <property type="entry name" value="REGULATOR OF RPOS"/>
    <property type="match status" value="1"/>
</dbReference>
<dbReference type="PANTHER" id="PTHR48111:SF39">
    <property type="entry name" value="TRANSCRIPTIONAL REGULATORY PROTEIN CPXR"/>
    <property type="match status" value="1"/>
</dbReference>
<keyword evidence="4" id="KW-0902">Two-component regulatory system</keyword>
<dbReference type="GO" id="GO:0000976">
    <property type="term" value="F:transcription cis-regulatory region binding"/>
    <property type="evidence" value="ECO:0007669"/>
    <property type="project" value="TreeGrafter"/>
</dbReference>
<organism evidence="12 13">
    <name type="scientific">Paracidovorax wautersii</name>
    <dbReference type="NCBI Taxonomy" id="1177982"/>
    <lineage>
        <taxon>Bacteria</taxon>
        <taxon>Pseudomonadati</taxon>
        <taxon>Pseudomonadota</taxon>
        <taxon>Betaproteobacteria</taxon>
        <taxon>Burkholderiales</taxon>
        <taxon>Comamonadaceae</taxon>
        <taxon>Paracidovorax</taxon>
    </lineage>
</organism>
<evidence type="ECO:0000259" key="10">
    <source>
        <dbReference type="PROSITE" id="PS50110"/>
    </source>
</evidence>
<reference evidence="13" key="1">
    <citation type="journal article" date="2020" name="MBio">
        <title>Horizontal gene transfer to a defensive symbiont with a reduced genome amongst a multipartite beetle microbiome.</title>
        <authorList>
            <person name="Waterworth S.C."/>
            <person name="Florez L.V."/>
            <person name="Rees E.R."/>
            <person name="Hertweck C."/>
            <person name="Kaltenpoth M."/>
            <person name="Kwan J.C."/>
        </authorList>
    </citation>
    <scope>NUCLEOTIDE SEQUENCE [LARGE SCALE GENOMIC DNA]</scope>
</reference>
<gene>
    <name evidence="12" type="primary">cpxR</name>
    <name evidence="12" type="ORF">GAK30_02393</name>
</gene>
<keyword evidence="6 9" id="KW-0238">DNA-binding</keyword>
<dbReference type="GO" id="GO:0000156">
    <property type="term" value="F:phosphorelay response regulator activity"/>
    <property type="evidence" value="ECO:0007669"/>
    <property type="project" value="TreeGrafter"/>
</dbReference>
<evidence type="ECO:0000256" key="3">
    <source>
        <dbReference type="ARBA" id="ARBA00022553"/>
    </source>
</evidence>
<comment type="caution">
    <text evidence="8">Lacks conserved residue(s) required for the propagation of feature annotation.</text>
</comment>
<dbReference type="SUPFAM" id="SSF52172">
    <property type="entry name" value="CheY-like"/>
    <property type="match status" value="1"/>
</dbReference>
<dbReference type="Proteomes" id="UP000461670">
    <property type="component" value="Unassembled WGS sequence"/>
</dbReference>
<proteinExistence type="predicted"/>
<dbReference type="GO" id="GO:0032993">
    <property type="term" value="C:protein-DNA complex"/>
    <property type="evidence" value="ECO:0007669"/>
    <property type="project" value="TreeGrafter"/>
</dbReference>
<dbReference type="PROSITE" id="PS50110">
    <property type="entry name" value="RESPONSE_REGULATORY"/>
    <property type="match status" value="1"/>
</dbReference>